<feature type="transmembrane region" description="Helical" evidence="6">
    <location>
        <begin position="97"/>
        <end position="115"/>
    </location>
</feature>
<feature type="transmembrane region" description="Helical" evidence="6">
    <location>
        <begin position="431"/>
        <end position="451"/>
    </location>
</feature>
<feature type="transmembrane region" description="Helical" evidence="6">
    <location>
        <begin position="210"/>
        <end position="230"/>
    </location>
</feature>
<dbReference type="Gene3D" id="1.20.1250.20">
    <property type="entry name" value="MFS general substrate transporter like domains"/>
    <property type="match status" value="1"/>
</dbReference>
<dbReference type="RefSeq" id="WP_182598360.1">
    <property type="nucleotide sequence ID" value="NZ_JACIVC010000061.1"/>
</dbReference>
<accession>A0A7W3TS09</accession>
<evidence type="ECO:0000313" key="10">
    <source>
        <dbReference type="Proteomes" id="UP000547628"/>
    </source>
</evidence>
<dbReference type="AlphaFoldDB" id="A0A7W3TS09"/>
<dbReference type="InterPro" id="IPR011701">
    <property type="entry name" value="MFS"/>
</dbReference>
<keyword evidence="4 6" id="KW-1133">Transmembrane helix</keyword>
<evidence type="ECO:0000256" key="6">
    <source>
        <dbReference type="SAM" id="Phobius"/>
    </source>
</evidence>
<protein>
    <submittedName>
        <fullName evidence="7">SLC45 family MFS transporter</fullName>
    </submittedName>
</protein>
<dbReference type="CDD" id="cd17313">
    <property type="entry name" value="MFS_SLC45_SUC"/>
    <property type="match status" value="1"/>
</dbReference>
<keyword evidence="5 6" id="KW-0472">Membrane</keyword>
<dbReference type="Proteomes" id="UP000518316">
    <property type="component" value="Unassembled WGS sequence"/>
</dbReference>
<evidence type="ECO:0000256" key="2">
    <source>
        <dbReference type="ARBA" id="ARBA00022448"/>
    </source>
</evidence>
<dbReference type="GO" id="GO:0005886">
    <property type="term" value="C:plasma membrane"/>
    <property type="evidence" value="ECO:0007669"/>
    <property type="project" value="UniProtKB-SubCell"/>
</dbReference>
<evidence type="ECO:0000313" key="8">
    <source>
        <dbReference type="EMBL" id="MBB1124600.1"/>
    </source>
</evidence>
<evidence type="ECO:0000256" key="5">
    <source>
        <dbReference type="ARBA" id="ARBA00023136"/>
    </source>
</evidence>
<organism evidence="7 9">
    <name type="scientific">Limosilactobacillus albertensis</name>
    <dbReference type="NCBI Taxonomy" id="2759752"/>
    <lineage>
        <taxon>Bacteria</taxon>
        <taxon>Bacillati</taxon>
        <taxon>Bacillota</taxon>
        <taxon>Bacilli</taxon>
        <taxon>Lactobacillales</taxon>
        <taxon>Lactobacillaceae</taxon>
        <taxon>Limosilactobacillus</taxon>
    </lineage>
</organism>
<evidence type="ECO:0000313" key="7">
    <source>
        <dbReference type="EMBL" id="MBB1069818.1"/>
    </source>
</evidence>
<dbReference type="Pfam" id="PF07690">
    <property type="entry name" value="MFS_1"/>
    <property type="match status" value="1"/>
</dbReference>
<gene>
    <name evidence="7" type="ORF">H5S40_06605</name>
    <name evidence="8" type="ORF">H5S41_11730</name>
</gene>
<feature type="transmembrane region" description="Helical" evidence="6">
    <location>
        <begin position="265"/>
        <end position="292"/>
    </location>
</feature>
<feature type="transmembrane region" description="Helical" evidence="6">
    <location>
        <begin position="27"/>
        <end position="44"/>
    </location>
</feature>
<evidence type="ECO:0000256" key="1">
    <source>
        <dbReference type="ARBA" id="ARBA00004651"/>
    </source>
</evidence>
<dbReference type="GO" id="GO:0022857">
    <property type="term" value="F:transmembrane transporter activity"/>
    <property type="evidence" value="ECO:0007669"/>
    <property type="project" value="InterPro"/>
</dbReference>
<keyword evidence="9" id="KW-1185">Reference proteome</keyword>
<sequence length="457" mass="49849">MSQDESTVLNQDQKASTSGLPILPKSTIWMINFGFLGVQIAFTLQGSQMSRIFQTIGANPNNLGWFFLLPPLAGLIVQPIIGYYSDRTWAPKLGGRRLPYLLIGMIIAVIVMILLPNSGSFGFGYGSLAALWFGAITVAFLDLSSNMAMQPFKMMVGDMVNDDQKSYAYGIQSLICNTGAVLAAIFPFLLTWWGVPNTAKKGVVPQSVVVSFYVGAVILVITCLFTIFRVHEYDPATYARYHGISEEDNKKGGNWVTLLKHAPRVFWNVALVQFFCWFSFQYLSTYAVGAIAKNVWVTTDASSAAYQAAGNWYGVMTAVQSVAAVVWSYVLAKVPNNHHKAGYSISLLLGAIGYTSIFFIHSQNALIFSFILIGIAWASMNTYPLTMVTNALSGKHMGTYLGLFNGSICVPQMVASLLSFGLFPLLGSSQVNMMLITGISALLGAIAVLFIKETYAE</sequence>
<dbReference type="Proteomes" id="UP000547628">
    <property type="component" value="Unassembled WGS sequence"/>
</dbReference>
<proteinExistence type="predicted"/>
<feature type="transmembrane region" description="Helical" evidence="6">
    <location>
        <begin position="366"/>
        <end position="388"/>
    </location>
</feature>
<feature type="transmembrane region" description="Helical" evidence="6">
    <location>
        <begin position="400"/>
        <end position="425"/>
    </location>
</feature>
<evidence type="ECO:0000256" key="4">
    <source>
        <dbReference type="ARBA" id="ARBA00022989"/>
    </source>
</evidence>
<evidence type="ECO:0000313" key="9">
    <source>
        <dbReference type="Proteomes" id="UP000518316"/>
    </source>
</evidence>
<reference evidence="9 10" key="1">
    <citation type="submission" date="2020-07" db="EMBL/GenBank/DDBJ databases">
        <title>Description of Limosilactobacillus balticus sp. nov., Limosilactobacillus agrestis sp. nov., Limosilactobacillus albertensis sp. nov., Limosilactobacillus rudii sp. nov., Limosilactobacillus fastidiosus sp. nov., five novel Limosilactobacillus species isolated from the vertebrate gastrointestinal tract, and proposal of 6 subspecies of Limosilactobacillus reuteri adapted to the gastrointestinal tract of specific vertebrate hosts.</title>
        <authorList>
            <person name="Li F."/>
            <person name="Cheng C."/>
            <person name="Zheng J."/>
            <person name="Quevedo R.M."/>
            <person name="Li J."/>
            <person name="Roos S."/>
            <person name="Gaenzle M.G."/>
            <person name="Walter J."/>
        </authorList>
    </citation>
    <scope>NUCLEOTIDE SEQUENCE [LARGE SCALE GENOMIC DNA]</scope>
    <source>
        <strain evidence="8 10">Lr3000</strain>
        <strain evidence="7 9">RRLNB_1_1</strain>
    </source>
</reference>
<dbReference type="EMBL" id="JACIVC010000061">
    <property type="protein sequence ID" value="MBB1069818.1"/>
    <property type="molecule type" value="Genomic_DNA"/>
</dbReference>
<feature type="transmembrane region" description="Helical" evidence="6">
    <location>
        <begin position="166"/>
        <end position="190"/>
    </location>
</feature>
<dbReference type="PANTHER" id="PTHR19432">
    <property type="entry name" value="SUGAR TRANSPORTER"/>
    <property type="match status" value="1"/>
</dbReference>
<keyword evidence="3 6" id="KW-0812">Transmembrane</keyword>
<feature type="transmembrane region" description="Helical" evidence="6">
    <location>
        <begin position="121"/>
        <end position="145"/>
    </location>
</feature>
<feature type="transmembrane region" description="Helical" evidence="6">
    <location>
        <begin position="312"/>
        <end position="332"/>
    </location>
</feature>
<evidence type="ECO:0000256" key="3">
    <source>
        <dbReference type="ARBA" id="ARBA00022692"/>
    </source>
</evidence>
<dbReference type="EMBL" id="JACIVD010000078">
    <property type="protein sequence ID" value="MBB1124600.1"/>
    <property type="molecule type" value="Genomic_DNA"/>
</dbReference>
<feature type="transmembrane region" description="Helical" evidence="6">
    <location>
        <begin position="64"/>
        <end position="85"/>
    </location>
</feature>
<dbReference type="SUPFAM" id="SSF103473">
    <property type="entry name" value="MFS general substrate transporter"/>
    <property type="match status" value="1"/>
</dbReference>
<dbReference type="PANTHER" id="PTHR19432:SF35">
    <property type="entry name" value="SOLUTE CARRIER FAMILY 45 MEMBER 3 ISOFORM X1"/>
    <property type="match status" value="1"/>
</dbReference>
<keyword evidence="2" id="KW-0813">Transport</keyword>
<comment type="caution">
    <text evidence="7">The sequence shown here is derived from an EMBL/GenBank/DDBJ whole genome shotgun (WGS) entry which is preliminary data.</text>
</comment>
<name>A0A7W3TS09_9LACO</name>
<dbReference type="InterPro" id="IPR036259">
    <property type="entry name" value="MFS_trans_sf"/>
</dbReference>
<feature type="transmembrane region" description="Helical" evidence="6">
    <location>
        <begin position="341"/>
        <end position="360"/>
    </location>
</feature>
<comment type="subcellular location">
    <subcellularLocation>
        <location evidence="1">Cell membrane</location>
        <topology evidence="1">Multi-pass membrane protein</topology>
    </subcellularLocation>
</comment>